<reference evidence="2 3" key="1">
    <citation type="journal article" date="2014" name="Curr. Biol.">
        <title>The genome of the clonal raider ant Cerapachys biroi.</title>
        <authorList>
            <person name="Oxley P.R."/>
            <person name="Ji L."/>
            <person name="Fetter-Pruneda I."/>
            <person name="McKenzie S.K."/>
            <person name="Li C."/>
            <person name="Hu H."/>
            <person name="Zhang G."/>
            <person name="Kronauer D.J."/>
        </authorList>
    </citation>
    <scope>NUCLEOTIDE SEQUENCE [LARGE SCALE GENOMIC DNA]</scope>
</reference>
<dbReference type="EMBL" id="KK107193">
    <property type="protein sequence ID" value="EZA55690.1"/>
    <property type="molecule type" value="Genomic_DNA"/>
</dbReference>
<organism evidence="2 3">
    <name type="scientific">Ooceraea biroi</name>
    <name type="common">Clonal raider ant</name>
    <name type="synonym">Cerapachys biroi</name>
    <dbReference type="NCBI Taxonomy" id="2015173"/>
    <lineage>
        <taxon>Eukaryota</taxon>
        <taxon>Metazoa</taxon>
        <taxon>Ecdysozoa</taxon>
        <taxon>Arthropoda</taxon>
        <taxon>Hexapoda</taxon>
        <taxon>Insecta</taxon>
        <taxon>Pterygota</taxon>
        <taxon>Neoptera</taxon>
        <taxon>Endopterygota</taxon>
        <taxon>Hymenoptera</taxon>
        <taxon>Apocrita</taxon>
        <taxon>Aculeata</taxon>
        <taxon>Formicoidea</taxon>
        <taxon>Formicidae</taxon>
        <taxon>Dorylinae</taxon>
        <taxon>Ooceraea</taxon>
    </lineage>
</organism>
<gene>
    <name evidence="2" type="ORF">X777_04218</name>
</gene>
<feature type="region of interest" description="Disordered" evidence="1">
    <location>
        <begin position="251"/>
        <end position="306"/>
    </location>
</feature>
<feature type="compositionally biased region" description="Basic and acidic residues" evidence="1">
    <location>
        <begin position="279"/>
        <end position="297"/>
    </location>
</feature>
<keyword evidence="3" id="KW-1185">Reference proteome</keyword>
<dbReference type="OMA" id="RIMGHRC"/>
<feature type="region of interest" description="Disordered" evidence="1">
    <location>
        <begin position="134"/>
        <end position="161"/>
    </location>
</feature>
<proteinExistence type="predicted"/>
<evidence type="ECO:0000313" key="3">
    <source>
        <dbReference type="Proteomes" id="UP000053097"/>
    </source>
</evidence>
<dbReference type="OrthoDB" id="7685423at2759"/>
<dbReference type="AlphaFoldDB" id="A0A026WI54"/>
<name>A0A026WI54_OOCBI</name>
<evidence type="ECO:0000313" key="2">
    <source>
        <dbReference type="EMBL" id="EZA55690.1"/>
    </source>
</evidence>
<dbReference type="Proteomes" id="UP000053097">
    <property type="component" value="Unassembled WGS sequence"/>
</dbReference>
<sequence>MISNQLIIRLEKDRNRKRKKKLEEWDPPCDCVEIQRPTSKTGPKIINADYDDRIVFRVHWASRFPKEDPAYRSQTIAYKIDSCREKEGSHQCKTITVYPQFISGSQEVYSDHITEGNQDIFLLRIKKKAEYSEQSNRNVELEVRTPKPPTPTSSPAIAPPQPVRDLVVEHVVENEEPSENTDDKLDEKPVKKSLHKLVAVVVRNAKKPDWINYLCNRRGKILANHAGTTDSSDSAELWQHQKHRCCAKVDVTQQKSGSKRSKSYTFGAVKKSRKPKINGHVEIKSVNDSPKQKDERSPKRRSKKKLPYLAEYQKRREEKMLTGGLEARRLEEKTKLSEASQTVNDTKSTIVMEFSTVQKVVQIVDNDSEINPPRVSLKDVISRKNTAKNKKCNDNVEQSFVTNGNSFMVTGKNS</sequence>
<accession>A0A026WI54</accession>
<protein>
    <submittedName>
        <fullName evidence="2">Uncharacterized protein</fullName>
    </submittedName>
</protein>
<evidence type="ECO:0000256" key="1">
    <source>
        <dbReference type="SAM" id="MobiDB-lite"/>
    </source>
</evidence>
<feature type="compositionally biased region" description="Pro residues" evidence="1">
    <location>
        <begin position="146"/>
        <end position="161"/>
    </location>
</feature>